<comment type="cofactor">
    <cofactor evidence="2">
        <name>[4Fe-4S] cluster</name>
        <dbReference type="ChEBI" id="CHEBI:49883"/>
    </cofactor>
</comment>
<dbReference type="Proteomes" id="UP000564644">
    <property type="component" value="Unassembled WGS sequence"/>
</dbReference>
<dbReference type="InterPro" id="IPR051793">
    <property type="entry name" value="NADH:flavin_oxidoreductase"/>
</dbReference>
<keyword evidence="9" id="KW-0411">Iron-sulfur</keyword>
<evidence type="ECO:0000256" key="1">
    <source>
        <dbReference type="ARBA" id="ARBA00001917"/>
    </source>
</evidence>
<dbReference type="InterPro" id="IPR036188">
    <property type="entry name" value="FAD/NAD-bd_sf"/>
</dbReference>
<dbReference type="RefSeq" id="WP_185128730.1">
    <property type="nucleotide sequence ID" value="NZ_JACJVO010000009.1"/>
</dbReference>
<dbReference type="PRINTS" id="PR00411">
    <property type="entry name" value="PNDRDTASEI"/>
</dbReference>
<keyword evidence="7" id="KW-0560">Oxidoreductase</keyword>
<dbReference type="GO" id="GO:0051536">
    <property type="term" value="F:iron-sulfur cluster binding"/>
    <property type="evidence" value="ECO:0007669"/>
    <property type="project" value="UniProtKB-KW"/>
</dbReference>
<dbReference type="PANTHER" id="PTHR42917:SF2">
    <property type="entry name" value="2,4-DIENOYL-COA REDUCTASE [(2E)-ENOYL-COA-PRODUCING]"/>
    <property type="match status" value="1"/>
</dbReference>
<feature type="domain" description="FAD/NAD(P)-binding" evidence="11">
    <location>
        <begin position="380"/>
        <end position="620"/>
    </location>
</feature>
<evidence type="ECO:0000256" key="2">
    <source>
        <dbReference type="ARBA" id="ARBA00001966"/>
    </source>
</evidence>
<evidence type="ECO:0000256" key="8">
    <source>
        <dbReference type="ARBA" id="ARBA00023004"/>
    </source>
</evidence>
<evidence type="ECO:0000259" key="11">
    <source>
        <dbReference type="Pfam" id="PF07992"/>
    </source>
</evidence>
<evidence type="ECO:0000256" key="5">
    <source>
        <dbReference type="ARBA" id="ARBA00022643"/>
    </source>
</evidence>
<comment type="similarity">
    <text evidence="3">In the N-terminal section; belongs to the NADH:flavin oxidoreductase/NADH oxidase family.</text>
</comment>
<protein>
    <submittedName>
        <fullName evidence="12">FAD-dependent oxidoreductase</fullName>
    </submittedName>
</protein>
<evidence type="ECO:0000313" key="13">
    <source>
        <dbReference type="Proteomes" id="UP000564644"/>
    </source>
</evidence>
<proteinExistence type="inferred from homology"/>
<dbReference type="Pfam" id="PF00724">
    <property type="entry name" value="Oxidored_FMN"/>
    <property type="match status" value="1"/>
</dbReference>
<evidence type="ECO:0000259" key="10">
    <source>
        <dbReference type="Pfam" id="PF00724"/>
    </source>
</evidence>
<dbReference type="PANTHER" id="PTHR42917">
    <property type="entry name" value="2,4-DIENOYL-COA REDUCTASE"/>
    <property type="match status" value="1"/>
</dbReference>
<dbReference type="Pfam" id="PF07992">
    <property type="entry name" value="Pyr_redox_2"/>
    <property type="match status" value="1"/>
</dbReference>
<comment type="caution">
    <text evidence="12">The sequence shown here is derived from an EMBL/GenBank/DDBJ whole genome shotgun (WGS) entry which is preliminary data.</text>
</comment>
<evidence type="ECO:0000256" key="9">
    <source>
        <dbReference type="ARBA" id="ARBA00023014"/>
    </source>
</evidence>
<dbReference type="Gene3D" id="3.20.20.70">
    <property type="entry name" value="Aldolase class I"/>
    <property type="match status" value="1"/>
</dbReference>
<dbReference type="Gene3D" id="3.50.50.60">
    <property type="entry name" value="FAD/NAD(P)-binding domain"/>
    <property type="match status" value="1"/>
</dbReference>
<accession>A0A7X0SJF3</accession>
<evidence type="ECO:0000256" key="7">
    <source>
        <dbReference type="ARBA" id="ARBA00023002"/>
    </source>
</evidence>
<dbReference type="GO" id="GO:0010181">
    <property type="term" value="F:FMN binding"/>
    <property type="evidence" value="ECO:0007669"/>
    <property type="project" value="InterPro"/>
</dbReference>
<name>A0A7X0SJF3_9BACL</name>
<reference evidence="12 13" key="1">
    <citation type="submission" date="2020-08" db="EMBL/GenBank/DDBJ databases">
        <title>Cohnella phylogeny.</title>
        <authorList>
            <person name="Dunlap C."/>
        </authorList>
    </citation>
    <scope>NUCLEOTIDE SEQUENCE [LARGE SCALE GENOMIC DNA]</scope>
    <source>
        <strain evidence="12 13">CBP 2801</strain>
    </source>
</reference>
<dbReference type="PRINTS" id="PR00368">
    <property type="entry name" value="FADPNR"/>
</dbReference>
<gene>
    <name evidence="12" type="ORF">H7C18_09235</name>
</gene>
<organism evidence="12 13">
    <name type="scientific">Cohnella zeiphila</name>
    <dbReference type="NCBI Taxonomy" id="2761120"/>
    <lineage>
        <taxon>Bacteria</taxon>
        <taxon>Bacillati</taxon>
        <taxon>Bacillota</taxon>
        <taxon>Bacilli</taxon>
        <taxon>Bacillales</taxon>
        <taxon>Paenibacillaceae</taxon>
        <taxon>Cohnella</taxon>
    </lineage>
</organism>
<keyword evidence="5" id="KW-0288">FMN</keyword>
<sequence length="661" mass="71081">MEPSLLLRPGRIGSLELKHRILMGAMHLEIEGRRDKLPQLIAFYRERVRGGAALIVTGNVAVLPEGGGHGMFCLAEPDHRAQLAELAEAIRAEGGLLALQLAHRGRYATSAETGMTPWAPSPIASRLTKETPAEMTASDIAKLKEAFIDGAAFAASAGFAAIEIMGSEGYLLNEFVSPLTNRRADEYGQGHAGRMKLCLEIVEGIRQRVGTEYPVIYRMSGDDCMEGSTTREETLTFARELERSGVDALNVGIGWHESAIPTVGAIVPPGAFGPVAGAVRAAVSVPVIGANRIHTPEVAEELLVRGDLDFVAPARPWLADSAFARKIIEADREALNQCVSCNQACLDHTLGRPPKPVGCLVNPRTGREAEDVPAADKRLSVAVVGGGVAGMQAAKTAAERGHQVVLFEAADRLGGQFLLASRIPGKETFRETIRYFRVALQRLGVEVRLNSAPDEKELAAFDRVVMATGVRPYVPEALEGADLPLVCTYAELLSGARPFGRNIVVIGGGGIGSDVAHYLAEKIRLRPEVETFFAERGQDAQRPAESRITLVSRSEKVAKGVGPTSRWVLLGELKRRDVRVMKGYRCSAITAEGVWVENGEDKQFVPADQVVLCTGQRSRIAPDDEFGDKLPEASWVGGAIDAAELNAARAIRQAYEAAIEL</sequence>
<dbReference type="Gene3D" id="3.40.50.720">
    <property type="entry name" value="NAD(P)-binding Rossmann-like Domain"/>
    <property type="match status" value="1"/>
</dbReference>
<dbReference type="SUPFAM" id="SSF51395">
    <property type="entry name" value="FMN-linked oxidoreductases"/>
    <property type="match status" value="1"/>
</dbReference>
<dbReference type="InterPro" id="IPR013785">
    <property type="entry name" value="Aldolase_TIM"/>
</dbReference>
<feature type="domain" description="NADH:flavin oxidoreductase/NADH oxidase N-terminal" evidence="10">
    <location>
        <begin position="7"/>
        <end position="328"/>
    </location>
</feature>
<evidence type="ECO:0000256" key="4">
    <source>
        <dbReference type="ARBA" id="ARBA00022630"/>
    </source>
</evidence>
<dbReference type="GO" id="GO:0046872">
    <property type="term" value="F:metal ion binding"/>
    <property type="evidence" value="ECO:0007669"/>
    <property type="project" value="UniProtKB-KW"/>
</dbReference>
<evidence type="ECO:0000256" key="3">
    <source>
        <dbReference type="ARBA" id="ARBA00011048"/>
    </source>
</evidence>
<dbReference type="SUPFAM" id="SSF51905">
    <property type="entry name" value="FAD/NAD(P)-binding domain"/>
    <property type="match status" value="1"/>
</dbReference>
<dbReference type="InterPro" id="IPR023753">
    <property type="entry name" value="FAD/NAD-binding_dom"/>
</dbReference>
<keyword evidence="13" id="KW-1185">Reference proteome</keyword>
<dbReference type="AlphaFoldDB" id="A0A7X0SJF3"/>
<dbReference type="EMBL" id="JACJVO010000009">
    <property type="protein sequence ID" value="MBB6731087.1"/>
    <property type="molecule type" value="Genomic_DNA"/>
</dbReference>
<keyword evidence="8" id="KW-0408">Iron</keyword>
<keyword evidence="4" id="KW-0285">Flavoprotein</keyword>
<dbReference type="GO" id="GO:0016491">
    <property type="term" value="F:oxidoreductase activity"/>
    <property type="evidence" value="ECO:0007669"/>
    <property type="project" value="UniProtKB-KW"/>
</dbReference>
<keyword evidence="6" id="KW-0479">Metal-binding</keyword>
<evidence type="ECO:0000313" key="12">
    <source>
        <dbReference type="EMBL" id="MBB6731087.1"/>
    </source>
</evidence>
<evidence type="ECO:0000256" key="6">
    <source>
        <dbReference type="ARBA" id="ARBA00022723"/>
    </source>
</evidence>
<comment type="cofactor">
    <cofactor evidence="1">
        <name>FMN</name>
        <dbReference type="ChEBI" id="CHEBI:58210"/>
    </cofactor>
</comment>
<dbReference type="InterPro" id="IPR001155">
    <property type="entry name" value="OxRdtase_FMN_N"/>
</dbReference>